<dbReference type="VEuPathDB" id="TrichDB:TVAG_100380"/>
<proteinExistence type="predicted"/>
<dbReference type="InParanoid" id="A2ENL5"/>
<gene>
    <name evidence="1" type="ORF">TVAG_100380</name>
</gene>
<dbReference type="InterPro" id="IPR011990">
    <property type="entry name" value="TPR-like_helical_dom_sf"/>
</dbReference>
<dbReference type="SUPFAM" id="SSF48452">
    <property type="entry name" value="TPR-like"/>
    <property type="match status" value="1"/>
</dbReference>
<dbReference type="VEuPathDB" id="TrichDB:TVAGG3_0408440"/>
<dbReference type="EMBL" id="DS113441">
    <property type="protein sequence ID" value="EAY05715.1"/>
    <property type="molecule type" value="Genomic_DNA"/>
</dbReference>
<dbReference type="Proteomes" id="UP000001542">
    <property type="component" value="Unassembled WGS sequence"/>
</dbReference>
<dbReference type="AlphaFoldDB" id="A2ENL5"/>
<evidence type="ECO:0000313" key="1">
    <source>
        <dbReference type="EMBL" id="EAY05715.1"/>
    </source>
</evidence>
<reference evidence="1" key="1">
    <citation type="submission" date="2006-10" db="EMBL/GenBank/DDBJ databases">
        <authorList>
            <person name="Amadeo P."/>
            <person name="Zhao Q."/>
            <person name="Wortman J."/>
            <person name="Fraser-Liggett C."/>
            <person name="Carlton J."/>
        </authorList>
    </citation>
    <scope>NUCLEOTIDE SEQUENCE</scope>
    <source>
        <strain evidence="1">G3</strain>
    </source>
</reference>
<evidence type="ECO:0000313" key="2">
    <source>
        <dbReference type="Proteomes" id="UP000001542"/>
    </source>
</evidence>
<protein>
    <recommendedName>
        <fullName evidence="3">TPR Domain containing protein</fullName>
    </recommendedName>
</protein>
<dbReference type="SUPFAM" id="SSF48371">
    <property type="entry name" value="ARM repeat"/>
    <property type="match status" value="1"/>
</dbReference>
<sequence length="549" mass="60670">MNDALDLRDSGLNKMHASDYSGAIEDFTKAIGTDDPETDEEAVLKSICLLHRSTCNLMLNKVGDAFEDASYAVYMFKIRRPKFKLSDQFESSDPLITTYLLAEKTKAEIYQLIRDLKSSIQSYTIYGILSKSDPTSLMDGVYAKLGFPKIEGNDPELEIFTKIYSSLSTEKQILLVLSDIITVFQEEVSPSFIEKVRSQGCYVFLFGITYLFIDCPVVLQACLCILRNMAELGISEIFDGLIVLRNIIEHYQTNNEMMGALLLLLKLAPDSAVQQFEIEDFVRPIMKMLTLKLTPEEYDAAFYLLFRSIKIPYNYKAASELKLIDAIIAIATKSSIVLLSKLLCNDELCVESQIKGAIPFCIAVIKKVSDVSLITTSLICIAKILLLDIPDNKRFYAQIITSIIPIVVKNSKPPGIVSNAFACLTICVDGASDAIKESKAVRAASVILSLYSHDIEIAKNIVSFFYAASLCGLADEINANPAALNTILSVVTEFIAEKDVAVKGIATAIYCNHPMKIKLATIGLKTYKDSPVLISAVASIQDELRSSLK</sequence>
<reference evidence="1" key="2">
    <citation type="journal article" date="2007" name="Science">
        <title>Draft genome sequence of the sexually transmitted pathogen Trichomonas vaginalis.</title>
        <authorList>
            <person name="Carlton J.M."/>
            <person name="Hirt R.P."/>
            <person name="Silva J.C."/>
            <person name="Delcher A.L."/>
            <person name="Schatz M."/>
            <person name="Zhao Q."/>
            <person name="Wortman J.R."/>
            <person name="Bidwell S.L."/>
            <person name="Alsmark U.C.M."/>
            <person name="Besteiro S."/>
            <person name="Sicheritz-Ponten T."/>
            <person name="Noel C.J."/>
            <person name="Dacks J.B."/>
            <person name="Foster P.G."/>
            <person name="Simillion C."/>
            <person name="Van de Peer Y."/>
            <person name="Miranda-Saavedra D."/>
            <person name="Barton G.J."/>
            <person name="Westrop G.D."/>
            <person name="Mueller S."/>
            <person name="Dessi D."/>
            <person name="Fiori P.L."/>
            <person name="Ren Q."/>
            <person name="Paulsen I."/>
            <person name="Zhang H."/>
            <person name="Bastida-Corcuera F.D."/>
            <person name="Simoes-Barbosa A."/>
            <person name="Brown M.T."/>
            <person name="Hayes R.D."/>
            <person name="Mukherjee M."/>
            <person name="Okumura C.Y."/>
            <person name="Schneider R."/>
            <person name="Smith A.J."/>
            <person name="Vanacova S."/>
            <person name="Villalvazo M."/>
            <person name="Haas B.J."/>
            <person name="Pertea M."/>
            <person name="Feldblyum T.V."/>
            <person name="Utterback T.R."/>
            <person name="Shu C.L."/>
            <person name="Osoegawa K."/>
            <person name="de Jong P.J."/>
            <person name="Hrdy I."/>
            <person name="Horvathova L."/>
            <person name="Zubacova Z."/>
            <person name="Dolezal P."/>
            <person name="Malik S.B."/>
            <person name="Logsdon J.M. Jr."/>
            <person name="Henze K."/>
            <person name="Gupta A."/>
            <person name="Wang C.C."/>
            <person name="Dunne R.L."/>
            <person name="Upcroft J.A."/>
            <person name="Upcroft P."/>
            <person name="White O."/>
            <person name="Salzberg S.L."/>
            <person name="Tang P."/>
            <person name="Chiu C.-H."/>
            <person name="Lee Y.-S."/>
            <person name="Embley T.M."/>
            <person name="Coombs G.H."/>
            <person name="Mottram J.C."/>
            <person name="Tachezy J."/>
            <person name="Fraser-Liggett C.M."/>
            <person name="Johnson P.J."/>
        </authorList>
    </citation>
    <scope>NUCLEOTIDE SEQUENCE [LARGE SCALE GENOMIC DNA]</scope>
    <source>
        <strain evidence="1">G3</strain>
    </source>
</reference>
<keyword evidence="2" id="KW-1185">Reference proteome</keyword>
<dbReference type="Gene3D" id="1.25.40.10">
    <property type="entry name" value="Tetratricopeptide repeat domain"/>
    <property type="match status" value="1"/>
</dbReference>
<dbReference type="InterPro" id="IPR016024">
    <property type="entry name" value="ARM-type_fold"/>
</dbReference>
<dbReference type="SMR" id="A2ENL5"/>
<name>A2ENL5_TRIV3</name>
<accession>A2ENL5</accession>
<dbReference type="KEGG" id="tva:4763585"/>
<evidence type="ECO:0008006" key="3">
    <source>
        <dbReference type="Google" id="ProtNLM"/>
    </source>
</evidence>
<organism evidence="1 2">
    <name type="scientific">Trichomonas vaginalis (strain ATCC PRA-98 / G3)</name>
    <dbReference type="NCBI Taxonomy" id="412133"/>
    <lineage>
        <taxon>Eukaryota</taxon>
        <taxon>Metamonada</taxon>
        <taxon>Parabasalia</taxon>
        <taxon>Trichomonadida</taxon>
        <taxon>Trichomonadidae</taxon>
        <taxon>Trichomonas</taxon>
    </lineage>
</organism>
<dbReference type="RefSeq" id="XP_001317938.1">
    <property type="nucleotide sequence ID" value="XM_001317903.1"/>
</dbReference>